<dbReference type="Proteomes" id="UP001066276">
    <property type="component" value="Chromosome 2_2"/>
</dbReference>
<keyword evidence="2" id="KW-1185">Reference proteome</keyword>
<organism evidence="1 2">
    <name type="scientific">Pleurodeles waltl</name>
    <name type="common">Iberian ribbed newt</name>
    <dbReference type="NCBI Taxonomy" id="8319"/>
    <lineage>
        <taxon>Eukaryota</taxon>
        <taxon>Metazoa</taxon>
        <taxon>Chordata</taxon>
        <taxon>Craniata</taxon>
        <taxon>Vertebrata</taxon>
        <taxon>Euteleostomi</taxon>
        <taxon>Amphibia</taxon>
        <taxon>Batrachia</taxon>
        <taxon>Caudata</taxon>
        <taxon>Salamandroidea</taxon>
        <taxon>Salamandridae</taxon>
        <taxon>Pleurodelinae</taxon>
        <taxon>Pleurodeles</taxon>
    </lineage>
</organism>
<name>A0AAV7V7A1_PLEWA</name>
<evidence type="ECO:0000313" key="2">
    <source>
        <dbReference type="Proteomes" id="UP001066276"/>
    </source>
</evidence>
<accession>A0AAV7V7A1</accession>
<feature type="non-terminal residue" evidence="1">
    <location>
        <position position="1"/>
    </location>
</feature>
<proteinExistence type="predicted"/>
<dbReference type="EMBL" id="JANPWB010000004">
    <property type="protein sequence ID" value="KAJ1195932.1"/>
    <property type="molecule type" value="Genomic_DNA"/>
</dbReference>
<evidence type="ECO:0000313" key="1">
    <source>
        <dbReference type="EMBL" id="KAJ1195932.1"/>
    </source>
</evidence>
<gene>
    <name evidence="1" type="ORF">NDU88_005197</name>
</gene>
<protein>
    <submittedName>
        <fullName evidence="1">Uncharacterized protein</fullName>
    </submittedName>
</protein>
<comment type="caution">
    <text evidence="1">The sequence shown here is derived from an EMBL/GenBank/DDBJ whole genome shotgun (WGS) entry which is preliminary data.</text>
</comment>
<reference evidence="1" key="1">
    <citation type="journal article" date="2022" name="bioRxiv">
        <title>Sequencing and chromosome-scale assembly of the giantPleurodeles waltlgenome.</title>
        <authorList>
            <person name="Brown T."/>
            <person name="Elewa A."/>
            <person name="Iarovenko S."/>
            <person name="Subramanian E."/>
            <person name="Araus A.J."/>
            <person name="Petzold A."/>
            <person name="Susuki M."/>
            <person name="Suzuki K.-i.T."/>
            <person name="Hayashi T."/>
            <person name="Toyoda A."/>
            <person name="Oliveira C."/>
            <person name="Osipova E."/>
            <person name="Leigh N.D."/>
            <person name="Simon A."/>
            <person name="Yun M.H."/>
        </authorList>
    </citation>
    <scope>NUCLEOTIDE SEQUENCE</scope>
    <source>
        <strain evidence="1">20211129_DDA</strain>
        <tissue evidence="1">Liver</tissue>
    </source>
</reference>
<feature type="non-terminal residue" evidence="1">
    <location>
        <position position="62"/>
    </location>
</feature>
<dbReference type="AlphaFoldDB" id="A0AAV7V7A1"/>
<sequence>PSSEQESADAHSHRQHGIVGLHTARPAVIAEVLFAAVKQELISCAVVTSTCGAAVFRDHPVV</sequence>